<reference evidence="1" key="1">
    <citation type="submission" date="2018-05" db="EMBL/GenBank/DDBJ databases">
        <authorList>
            <person name="Lanie J.A."/>
            <person name="Ng W.-L."/>
            <person name="Kazmierczak K.M."/>
            <person name="Andrzejewski T.M."/>
            <person name="Davidsen T.M."/>
            <person name="Wayne K.J."/>
            <person name="Tettelin H."/>
            <person name="Glass J.I."/>
            <person name="Rusch D."/>
            <person name="Podicherti R."/>
            <person name="Tsui H.-C.T."/>
            <person name="Winkler M.E."/>
        </authorList>
    </citation>
    <scope>NUCLEOTIDE SEQUENCE</scope>
</reference>
<sequence length="122" mass="14397">MMEQRESQKIVSEWLGHASVWVKRVFAAKLVRIFKFAMLGHPVGFWRKDLKFIWRLSVEIRSQIRSSPPQEGYQTPRFSYRITFVPKWRNGRRAGLKNRWGQPRVSSTLTFGTMFSGHEEAP</sequence>
<proteinExistence type="predicted"/>
<name>A0A382HBQ8_9ZZZZ</name>
<protein>
    <submittedName>
        <fullName evidence="1">Uncharacterized protein</fullName>
    </submittedName>
</protein>
<accession>A0A382HBQ8</accession>
<dbReference type="EMBL" id="UINC01060325">
    <property type="protein sequence ID" value="SVB84720.1"/>
    <property type="molecule type" value="Genomic_DNA"/>
</dbReference>
<organism evidence="1">
    <name type="scientific">marine metagenome</name>
    <dbReference type="NCBI Taxonomy" id="408172"/>
    <lineage>
        <taxon>unclassified sequences</taxon>
        <taxon>metagenomes</taxon>
        <taxon>ecological metagenomes</taxon>
    </lineage>
</organism>
<dbReference type="AlphaFoldDB" id="A0A382HBQ8"/>
<gene>
    <name evidence="1" type="ORF">METZ01_LOCUS237574</name>
</gene>
<evidence type="ECO:0000313" key="1">
    <source>
        <dbReference type="EMBL" id="SVB84720.1"/>
    </source>
</evidence>